<keyword evidence="2" id="KW-1185">Reference proteome</keyword>
<sequence length="472" mass="52682">MASSLSLVLVLVLATSFFCVGCLAQLEQVGTRGIHPQQLQRHPLRFREKCRYRRIDTLEPSRRVEAEAGITEIWDENEEQFVCAGAAAVRHVIRPRGLFLPAFTNGSGLQGVVIPGCPETYESGEGSGSRFRGESGRGEGRDRHQKVRNVREGDVLALPAGVTHWIYNRGQSDLVLVSLIFTSNEANQLDNSVRQFFLAGNSQQRQQQQPAGGQQESFGNLLSGFGANILADSFNVDPGLAQRLRGEVDNRGHIVEVRDELQIVAPHYEGGEEMEREWERERETEGRRGWSNGLEETICTLRLRENIDDPKRADFYNPRGGRIATLNSFKLPILRHLQLSAERGILYSDAITAPHYYSNSHGVIYSLRGRARVQIVSDSGEAVFDGELREGQLVVVPQTFAVLKKAGSEGFEWICFRTNDLAMVSPLAGRLSVIRGLPEDVLANAYDMSREESRMIKYGREEVAVFSPGLRD</sequence>
<evidence type="ECO:0000313" key="1">
    <source>
        <dbReference type="EMBL" id="KAI4368407.1"/>
    </source>
</evidence>
<accession>A0ACB9QXD1</accession>
<gene>
    <name evidence="1" type="ORF">MLD38_016966</name>
</gene>
<proteinExistence type="predicted"/>
<evidence type="ECO:0000313" key="2">
    <source>
        <dbReference type="Proteomes" id="UP001057402"/>
    </source>
</evidence>
<dbReference type="EMBL" id="CM042884">
    <property type="protein sequence ID" value="KAI4368407.1"/>
    <property type="molecule type" value="Genomic_DNA"/>
</dbReference>
<protein>
    <submittedName>
        <fullName evidence="1">Uncharacterized protein</fullName>
    </submittedName>
</protein>
<comment type="caution">
    <text evidence="1">The sequence shown here is derived from an EMBL/GenBank/DDBJ whole genome shotgun (WGS) entry which is preliminary data.</text>
</comment>
<dbReference type="Proteomes" id="UP001057402">
    <property type="component" value="Chromosome 5"/>
</dbReference>
<organism evidence="1 2">
    <name type="scientific">Melastoma candidum</name>
    <dbReference type="NCBI Taxonomy" id="119954"/>
    <lineage>
        <taxon>Eukaryota</taxon>
        <taxon>Viridiplantae</taxon>
        <taxon>Streptophyta</taxon>
        <taxon>Embryophyta</taxon>
        <taxon>Tracheophyta</taxon>
        <taxon>Spermatophyta</taxon>
        <taxon>Magnoliopsida</taxon>
        <taxon>eudicotyledons</taxon>
        <taxon>Gunneridae</taxon>
        <taxon>Pentapetalae</taxon>
        <taxon>rosids</taxon>
        <taxon>malvids</taxon>
        <taxon>Myrtales</taxon>
        <taxon>Melastomataceae</taxon>
        <taxon>Melastomatoideae</taxon>
        <taxon>Melastomateae</taxon>
        <taxon>Melastoma</taxon>
    </lineage>
</organism>
<reference evidence="2" key="1">
    <citation type="journal article" date="2023" name="Front. Plant Sci.">
        <title>Chromosomal-level genome assembly of Melastoma candidum provides insights into trichome evolution.</title>
        <authorList>
            <person name="Zhong Y."/>
            <person name="Wu W."/>
            <person name="Sun C."/>
            <person name="Zou P."/>
            <person name="Liu Y."/>
            <person name="Dai S."/>
            <person name="Zhou R."/>
        </authorList>
    </citation>
    <scope>NUCLEOTIDE SEQUENCE [LARGE SCALE GENOMIC DNA]</scope>
</reference>
<name>A0ACB9QXD1_9MYRT</name>